<dbReference type="OrthoDB" id="408493at2759"/>
<sequence length="451" mass="50184">MAIIETMPSRPGGSHKHAALITLTFQNSILILIMHYSRIMPSVGHHRYFTSTAVFLNEVVKLAVSLTLAMYESSQTLAPSTPATVLFEQIYNAVFAGDGWKLAVPATLYTIQNILQYTAISNLDAVHFQVLYQLKILITALFSVILLRRPLNLKRWVSLIILTLGVSVVSLPPSGTVTDSIFYHEMTDHFFPRSMHEIGQAAAPEPDFHLTRRSATYEGIDDDLPLVDPLMNYSVGLSSVLIAAAVSGLAGVYFEKILKESPTPVSVWIRNVQLSFYSLIAALIGGVFWQDGTEIQEHGFFEGYNWVVWTVVILQAVGGLISSVVIRDAGNIVKNFATSISIILSFLISMWMFEFEVTLTFLAGTSLVMLATYLYNGPDRSSFRPPPIKIATFEKPMIEKQHTPRVTPKSTDPSRLNLDPFDIKGLGMSTSRPNTPMIVRQPSRTNLRREE</sequence>
<proteinExistence type="predicted"/>
<evidence type="ECO:0000256" key="5">
    <source>
        <dbReference type="SAM" id="MobiDB-lite"/>
    </source>
</evidence>
<dbReference type="GO" id="GO:0097624">
    <property type="term" value="P:UDP-galactose transmembrane import into Golgi lumen"/>
    <property type="evidence" value="ECO:0007669"/>
    <property type="project" value="EnsemblFungi"/>
</dbReference>
<protein>
    <recommendedName>
        <fullName evidence="9">UDP-galactose transporter</fullName>
    </recommendedName>
</protein>
<evidence type="ECO:0000256" key="6">
    <source>
        <dbReference type="SAM" id="Phobius"/>
    </source>
</evidence>
<dbReference type="SUPFAM" id="SSF103481">
    <property type="entry name" value="Multidrug resistance efflux transporter EmrE"/>
    <property type="match status" value="1"/>
</dbReference>
<name>A0A084QG45_STAC4</name>
<dbReference type="NCBIfam" id="TIGR00803">
    <property type="entry name" value="nst"/>
    <property type="match status" value="1"/>
</dbReference>
<evidence type="ECO:0000256" key="1">
    <source>
        <dbReference type="ARBA" id="ARBA00004141"/>
    </source>
</evidence>
<keyword evidence="4 6" id="KW-0472">Membrane</keyword>
<dbReference type="InterPro" id="IPR037185">
    <property type="entry name" value="EmrE-like"/>
</dbReference>
<feature type="region of interest" description="Disordered" evidence="5">
    <location>
        <begin position="426"/>
        <end position="451"/>
    </location>
</feature>
<organism evidence="7 8">
    <name type="scientific">Stachybotrys chlorohalonatus (strain IBT 40285)</name>
    <dbReference type="NCBI Taxonomy" id="1283841"/>
    <lineage>
        <taxon>Eukaryota</taxon>
        <taxon>Fungi</taxon>
        <taxon>Dikarya</taxon>
        <taxon>Ascomycota</taxon>
        <taxon>Pezizomycotina</taxon>
        <taxon>Sordariomycetes</taxon>
        <taxon>Hypocreomycetidae</taxon>
        <taxon>Hypocreales</taxon>
        <taxon>Stachybotryaceae</taxon>
        <taxon>Stachybotrys</taxon>
    </lineage>
</organism>
<dbReference type="EMBL" id="KL660772">
    <property type="protein sequence ID" value="KFA62930.1"/>
    <property type="molecule type" value="Genomic_DNA"/>
</dbReference>
<reference evidence="7 8" key="1">
    <citation type="journal article" date="2014" name="BMC Genomics">
        <title>Comparative genome sequencing reveals chemotype-specific gene clusters in the toxigenic black mold Stachybotrys.</title>
        <authorList>
            <person name="Semeiks J."/>
            <person name="Borek D."/>
            <person name="Otwinowski Z."/>
            <person name="Grishin N.V."/>
        </authorList>
    </citation>
    <scope>NUCLEOTIDE SEQUENCE [LARGE SCALE GENOMIC DNA]</scope>
    <source>
        <strain evidence="7 8">IBT 40285</strain>
    </source>
</reference>
<dbReference type="PANTHER" id="PTHR10231">
    <property type="entry name" value="NUCLEOTIDE-SUGAR TRANSMEMBRANE TRANSPORTER"/>
    <property type="match status" value="1"/>
</dbReference>
<dbReference type="PIRSF" id="PIRSF005799">
    <property type="entry name" value="UDP-gal_transpt"/>
    <property type="match status" value="1"/>
</dbReference>
<evidence type="ECO:0000256" key="3">
    <source>
        <dbReference type="ARBA" id="ARBA00022989"/>
    </source>
</evidence>
<feature type="transmembrane region" description="Helical" evidence="6">
    <location>
        <begin position="333"/>
        <end position="353"/>
    </location>
</feature>
<dbReference type="OMA" id="IEEDMMT"/>
<feature type="transmembrane region" description="Helical" evidence="6">
    <location>
        <begin position="159"/>
        <end position="183"/>
    </location>
</feature>
<evidence type="ECO:0000256" key="2">
    <source>
        <dbReference type="ARBA" id="ARBA00022692"/>
    </source>
</evidence>
<keyword evidence="8" id="KW-1185">Reference proteome</keyword>
<dbReference type="Proteomes" id="UP000028524">
    <property type="component" value="Unassembled WGS sequence"/>
</dbReference>
<evidence type="ECO:0000313" key="8">
    <source>
        <dbReference type="Proteomes" id="UP000028524"/>
    </source>
</evidence>
<dbReference type="HOGENOM" id="CLU_024645_2_0_1"/>
<dbReference type="Pfam" id="PF04142">
    <property type="entry name" value="Nuc_sug_transp"/>
    <property type="match status" value="1"/>
</dbReference>
<keyword evidence="2 6" id="KW-0812">Transmembrane</keyword>
<feature type="transmembrane region" description="Helical" evidence="6">
    <location>
        <begin position="130"/>
        <end position="147"/>
    </location>
</feature>
<dbReference type="GO" id="GO:0005459">
    <property type="term" value="F:UDP-galactose transmembrane transporter activity"/>
    <property type="evidence" value="ECO:0007669"/>
    <property type="project" value="EnsemblFungi"/>
</dbReference>
<dbReference type="InParanoid" id="A0A084QG45"/>
<dbReference type="GO" id="GO:0000139">
    <property type="term" value="C:Golgi membrane"/>
    <property type="evidence" value="ECO:0007669"/>
    <property type="project" value="EnsemblFungi"/>
</dbReference>
<accession>A0A084QG45</accession>
<keyword evidence="3 6" id="KW-1133">Transmembrane helix</keyword>
<evidence type="ECO:0008006" key="9">
    <source>
        <dbReference type="Google" id="ProtNLM"/>
    </source>
</evidence>
<dbReference type="AlphaFoldDB" id="A0A084QG45"/>
<feature type="transmembrane region" description="Helical" evidence="6">
    <location>
        <begin position="359"/>
        <end position="376"/>
    </location>
</feature>
<gene>
    <name evidence="7" type="ORF">S40285_04381</name>
</gene>
<feature type="transmembrane region" description="Helical" evidence="6">
    <location>
        <begin position="233"/>
        <end position="254"/>
    </location>
</feature>
<evidence type="ECO:0000256" key="4">
    <source>
        <dbReference type="ARBA" id="ARBA00023136"/>
    </source>
</evidence>
<comment type="subcellular location">
    <subcellularLocation>
        <location evidence="1">Membrane</location>
        <topology evidence="1">Multi-pass membrane protein</topology>
    </subcellularLocation>
</comment>
<evidence type="ECO:0000313" key="7">
    <source>
        <dbReference type="EMBL" id="KFA62930.1"/>
    </source>
</evidence>
<dbReference type="InterPro" id="IPR007271">
    <property type="entry name" value="Nuc_sug_transpt"/>
</dbReference>
<dbReference type="STRING" id="1283841.A0A084QG45"/>
<feature type="transmembrane region" description="Helical" evidence="6">
    <location>
        <begin position="306"/>
        <end position="326"/>
    </location>
</feature>
<feature type="transmembrane region" description="Helical" evidence="6">
    <location>
        <begin position="17"/>
        <end position="36"/>
    </location>
</feature>
<feature type="transmembrane region" description="Helical" evidence="6">
    <location>
        <begin position="274"/>
        <end position="290"/>
    </location>
</feature>